<evidence type="ECO:0000313" key="1">
    <source>
        <dbReference type="EMBL" id="AFG38495.1"/>
    </source>
</evidence>
<dbReference type="KEGG" id="sfc:Spiaf_2464"/>
<reference evidence="2" key="1">
    <citation type="journal article" date="2013" name="Stand. Genomic Sci.">
        <title>Complete genome sequence of the halophilic bacterium Spirochaeta africana type strain (Z-7692(T)) from the alkaline Lake Magadi in the East African Rift.</title>
        <authorList>
            <person name="Liolos K."/>
            <person name="Abt B."/>
            <person name="Scheuner C."/>
            <person name="Teshima H."/>
            <person name="Held B."/>
            <person name="Lapidus A."/>
            <person name="Nolan M."/>
            <person name="Lucas S."/>
            <person name="Deshpande S."/>
            <person name="Cheng J.F."/>
            <person name="Tapia R."/>
            <person name="Goodwin L.A."/>
            <person name="Pitluck S."/>
            <person name="Pagani I."/>
            <person name="Ivanova N."/>
            <person name="Mavromatis K."/>
            <person name="Mikhailova N."/>
            <person name="Huntemann M."/>
            <person name="Pati A."/>
            <person name="Chen A."/>
            <person name="Palaniappan K."/>
            <person name="Land M."/>
            <person name="Rohde M."/>
            <person name="Tindall B.J."/>
            <person name="Detter J.C."/>
            <person name="Goker M."/>
            <person name="Bristow J."/>
            <person name="Eisen J.A."/>
            <person name="Markowitz V."/>
            <person name="Hugenholtz P."/>
            <person name="Woyke T."/>
            <person name="Klenk H.P."/>
            <person name="Kyrpides N.C."/>
        </authorList>
    </citation>
    <scope>NUCLEOTIDE SEQUENCE</scope>
    <source>
        <strain evidence="2">ATCC 700263 / DSM 8902 / Z-7692</strain>
    </source>
</reference>
<protein>
    <submittedName>
        <fullName evidence="1">Uncharacterized protein</fullName>
    </submittedName>
</protein>
<dbReference type="EMBL" id="CP003282">
    <property type="protein sequence ID" value="AFG38495.1"/>
    <property type="molecule type" value="Genomic_DNA"/>
</dbReference>
<sequence length="298" mass="32659">MNATSDACPLQLCTAADLQEKTRTSGDARFNIFDAGNPPALDLGCPPVLCSQGAVVWGFSLIEAAQEGSAMLPVLELGSLPPAEVLLRVLRRENRTDSYSFAEMDRLDDLMTELELAEADKRRIDPLVQRKGSFRAHLAQYRELPTVLRAGAATGKVDVRTAAAAAGLPSSAVRTVLNAELGFSARRIILSRLAEICLRDELGDEQAGILAAEIVAAPDPAAELQQLRYPELSRRQQRAAELNQRDSAGLRMEVQLPHNLEGDSVTLVCKVRTPDEFREILQRLDSLHGRIHEYLDLL</sequence>
<dbReference type="Proteomes" id="UP000007383">
    <property type="component" value="Chromosome"/>
</dbReference>
<keyword evidence="2" id="KW-1185">Reference proteome</keyword>
<organism evidence="1 2">
    <name type="scientific">Spirochaeta africana (strain ATCC 700263 / DSM 8902 / Z-7692)</name>
    <dbReference type="NCBI Taxonomy" id="889378"/>
    <lineage>
        <taxon>Bacteria</taxon>
        <taxon>Pseudomonadati</taxon>
        <taxon>Spirochaetota</taxon>
        <taxon>Spirochaetia</taxon>
        <taxon>Spirochaetales</taxon>
        <taxon>Spirochaetaceae</taxon>
        <taxon>Spirochaeta</taxon>
    </lineage>
</organism>
<gene>
    <name evidence="1" type="ordered locus">Spiaf_2464</name>
</gene>
<dbReference type="HOGENOM" id="CLU_933528_0_0_12"/>
<dbReference type="PATRIC" id="fig|889378.3.peg.2441"/>
<accession>H9ULV2</accession>
<evidence type="ECO:0000313" key="2">
    <source>
        <dbReference type="Proteomes" id="UP000007383"/>
    </source>
</evidence>
<name>H9ULV2_SPIAZ</name>
<dbReference type="AlphaFoldDB" id="H9ULV2"/>
<dbReference type="STRING" id="889378.Spiaf_2464"/>
<dbReference type="RefSeq" id="WP_014456477.1">
    <property type="nucleotide sequence ID" value="NC_017098.1"/>
</dbReference>
<proteinExistence type="predicted"/>